<feature type="domain" description="O-methyltransferase dimerisation" evidence="6">
    <location>
        <begin position="44"/>
        <end position="106"/>
    </location>
</feature>
<dbReference type="AlphaFoldDB" id="E3QS67"/>
<dbReference type="Pfam" id="PF08100">
    <property type="entry name" value="Dimerisation"/>
    <property type="match status" value="1"/>
</dbReference>
<dbReference type="PROSITE" id="PS51683">
    <property type="entry name" value="SAM_OMT_II"/>
    <property type="match status" value="1"/>
</dbReference>
<dbReference type="VEuPathDB" id="FungiDB:GLRG_08634"/>
<dbReference type="HOGENOM" id="CLU_005533_5_0_1"/>
<dbReference type="SUPFAM" id="SSF53335">
    <property type="entry name" value="S-adenosyl-L-methionine-dependent methyltransferases"/>
    <property type="match status" value="1"/>
</dbReference>
<dbReference type="InterPro" id="IPR001077">
    <property type="entry name" value="COMT_C"/>
</dbReference>
<evidence type="ECO:0000259" key="6">
    <source>
        <dbReference type="Pfam" id="PF08100"/>
    </source>
</evidence>
<keyword evidence="8" id="KW-1185">Reference proteome</keyword>
<evidence type="ECO:0000256" key="3">
    <source>
        <dbReference type="ARBA" id="ARBA00022691"/>
    </source>
</evidence>
<dbReference type="RefSeq" id="XP_008097725.1">
    <property type="nucleotide sequence ID" value="XM_008099534.1"/>
</dbReference>
<dbReference type="PANTHER" id="PTHR43712">
    <property type="entry name" value="PUTATIVE (AFU_ORTHOLOGUE AFUA_4G14580)-RELATED"/>
    <property type="match status" value="1"/>
</dbReference>
<evidence type="ECO:0000313" key="7">
    <source>
        <dbReference type="EMBL" id="EFQ33705.1"/>
    </source>
</evidence>
<accession>E3QS67</accession>
<sequence>MVTLTEPQNMHRVRVDEATRLKMQDSLRSAAEAMETPNDTMLRLFNAALEVPMIKAGCDIGLFKTLVASQTPLTLEEIASATNAEPAFLGRVLRYLAATRFIAEAGKDQFSANLSTQSLADPAIEGSLNYIFSIAIPAYMALPGFMQQTNFQTPPGTKCAWQQSVKTNMDWFPYYKQHPEQLGYFQKLMSVPRDGEWFDVVPFAEEAADVSPDRALFVDIGGSIGHQSKRLRLKYPTLPGKVIVQDLPETVNVATPAEGVEFMAYDFFTPQPIKGARFYYMRTVLHDWDEENSIKILKNTAAAMGPDSQLLIDEMALPNKDVHWWSACLDLHMYTMLNALERTVDQWHDLLGKAGLKLVDIRTYASVMRNSIIVAERV</sequence>
<keyword evidence="3" id="KW-0949">S-adenosyl-L-methionine</keyword>
<dbReference type="SUPFAM" id="SSF46785">
    <property type="entry name" value="Winged helix' DNA-binding domain"/>
    <property type="match status" value="1"/>
</dbReference>
<evidence type="ECO:0000256" key="2">
    <source>
        <dbReference type="ARBA" id="ARBA00022679"/>
    </source>
</evidence>
<evidence type="ECO:0000259" key="5">
    <source>
        <dbReference type="Pfam" id="PF00891"/>
    </source>
</evidence>
<organism evidence="8">
    <name type="scientific">Colletotrichum graminicola (strain M1.001 / M2 / FGSC 10212)</name>
    <name type="common">Maize anthracnose fungus</name>
    <name type="synonym">Glomerella graminicola</name>
    <dbReference type="NCBI Taxonomy" id="645133"/>
    <lineage>
        <taxon>Eukaryota</taxon>
        <taxon>Fungi</taxon>
        <taxon>Dikarya</taxon>
        <taxon>Ascomycota</taxon>
        <taxon>Pezizomycotina</taxon>
        <taxon>Sordariomycetes</taxon>
        <taxon>Hypocreomycetidae</taxon>
        <taxon>Glomerellales</taxon>
        <taxon>Glomerellaceae</taxon>
        <taxon>Colletotrichum</taxon>
        <taxon>Colletotrichum graminicola species complex</taxon>
    </lineage>
</organism>
<dbReference type="InterPro" id="IPR012967">
    <property type="entry name" value="COMT_dimerisation"/>
</dbReference>
<dbReference type="eggNOG" id="KOG3178">
    <property type="taxonomic scope" value="Eukaryota"/>
</dbReference>
<dbReference type="InterPro" id="IPR036390">
    <property type="entry name" value="WH_DNA-bd_sf"/>
</dbReference>
<feature type="domain" description="O-methyltransferase C-terminal" evidence="5">
    <location>
        <begin position="216"/>
        <end position="356"/>
    </location>
</feature>
<dbReference type="PIRSF" id="PIRSF005739">
    <property type="entry name" value="O-mtase"/>
    <property type="match status" value="1"/>
</dbReference>
<dbReference type="GO" id="GO:0032259">
    <property type="term" value="P:methylation"/>
    <property type="evidence" value="ECO:0007669"/>
    <property type="project" value="UniProtKB-KW"/>
</dbReference>
<dbReference type="Pfam" id="PF00891">
    <property type="entry name" value="Methyltransf_2"/>
    <property type="match status" value="1"/>
</dbReference>
<keyword evidence="2 7" id="KW-0808">Transferase</keyword>
<dbReference type="GeneID" id="24413999"/>
<dbReference type="InterPro" id="IPR029063">
    <property type="entry name" value="SAM-dependent_MTases_sf"/>
</dbReference>
<dbReference type="InterPro" id="IPR036388">
    <property type="entry name" value="WH-like_DNA-bd_sf"/>
</dbReference>
<keyword evidence="1 7" id="KW-0489">Methyltransferase</keyword>
<reference evidence="8" key="1">
    <citation type="journal article" date="2012" name="Nat. Genet.">
        <title>Lifestyle transitions in plant pathogenic Colletotrichum fungi deciphered by genome and transcriptome analyses.</title>
        <authorList>
            <person name="O'Connell R.J."/>
            <person name="Thon M.R."/>
            <person name="Hacquard S."/>
            <person name="Amyotte S.G."/>
            <person name="Kleemann J."/>
            <person name="Torres M.F."/>
            <person name="Damm U."/>
            <person name="Buiate E.A."/>
            <person name="Epstein L."/>
            <person name="Alkan N."/>
            <person name="Altmueller J."/>
            <person name="Alvarado-Balderrama L."/>
            <person name="Bauser C.A."/>
            <person name="Becker C."/>
            <person name="Birren B.W."/>
            <person name="Chen Z."/>
            <person name="Choi J."/>
            <person name="Crouch J.A."/>
            <person name="Duvick J.P."/>
            <person name="Farman M.A."/>
            <person name="Gan P."/>
            <person name="Heiman D."/>
            <person name="Henrissat B."/>
            <person name="Howard R.J."/>
            <person name="Kabbage M."/>
            <person name="Koch C."/>
            <person name="Kracher B."/>
            <person name="Kubo Y."/>
            <person name="Law A.D."/>
            <person name="Lebrun M.-H."/>
            <person name="Lee Y.-H."/>
            <person name="Miyara I."/>
            <person name="Moore N."/>
            <person name="Neumann U."/>
            <person name="Nordstroem K."/>
            <person name="Panaccione D.G."/>
            <person name="Panstruga R."/>
            <person name="Place M."/>
            <person name="Proctor R.H."/>
            <person name="Prusky D."/>
            <person name="Rech G."/>
            <person name="Reinhardt R."/>
            <person name="Rollins J.A."/>
            <person name="Rounsley S."/>
            <person name="Schardl C.L."/>
            <person name="Schwartz D.C."/>
            <person name="Shenoy N."/>
            <person name="Shirasu K."/>
            <person name="Sikhakolli U.R."/>
            <person name="Stueber K."/>
            <person name="Sukno S.A."/>
            <person name="Sweigard J.A."/>
            <person name="Takano Y."/>
            <person name="Takahara H."/>
            <person name="Trail F."/>
            <person name="van der Does H.C."/>
            <person name="Voll L.M."/>
            <person name="Will I."/>
            <person name="Young S."/>
            <person name="Zeng Q."/>
            <person name="Zhang J."/>
            <person name="Zhou S."/>
            <person name="Dickman M.B."/>
            <person name="Schulze-Lefert P."/>
            <person name="Ver Loren van Themaat E."/>
            <person name="Ma L.-J."/>
            <person name="Vaillancourt L.J."/>
        </authorList>
    </citation>
    <scope>NUCLEOTIDE SEQUENCE [LARGE SCALE GENOMIC DNA]</scope>
    <source>
        <strain evidence="8">M1.001 / M2 / FGSC 10212</strain>
    </source>
</reference>
<dbReference type="Gene3D" id="3.40.50.150">
    <property type="entry name" value="Vaccinia Virus protein VP39"/>
    <property type="match status" value="1"/>
</dbReference>
<dbReference type="OrthoDB" id="2410195at2759"/>
<proteinExistence type="predicted"/>
<evidence type="ECO:0000256" key="4">
    <source>
        <dbReference type="PIRSR" id="PIRSR005739-1"/>
    </source>
</evidence>
<dbReference type="GO" id="GO:0046983">
    <property type="term" value="F:protein dimerization activity"/>
    <property type="evidence" value="ECO:0007669"/>
    <property type="project" value="InterPro"/>
</dbReference>
<dbReference type="Proteomes" id="UP000008782">
    <property type="component" value="Unassembled WGS sequence"/>
</dbReference>
<name>E3QS67_COLGM</name>
<dbReference type="GO" id="GO:0008171">
    <property type="term" value="F:O-methyltransferase activity"/>
    <property type="evidence" value="ECO:0007669"/>
    <property type="project" value="InterPro"/>
</dbReference>
<protein>
    <submittedName>
        <fullName evidence="7">O-methyltransferase</fullName>
    </submittedName>
</protein>
<gene>
    <name evidence="7" type="ORF">GLRG_08634</name>
</gene>
<dbReference type="EMBL" id="GG697372">
    <property type="protein sequence ID" value="EFQ33705.1"/>
    <property type="molecule type" value="Genomic_DNA"/>
</dbReference>
<dbReference type="InterPro" id="IPR016461">
    <property type="entry name" value="COMT-like"/>
</dbReference>
<dbReference type="PANTHER" id="PTHR43712:SF2">
    <property type="entry name" value="O-METHYLTRANSFERASE CICE"/>
    <property type="match status" value="1"/>
</dbReference>
<evidence type="ECO:0000256" key="1">
    <source>
        <dbReference type="ARBA" id="ARBA00022603"/>
    </source>
</evidence>
<dbReference type="Gene3D" id="1.10.10.10">
    <property type="entry name" value="Winged helix-like DNA-binding domain superfamily/Winged helix DNA-binding domain"/>
    <property type="match status" value="1"/>
</dbReference>
<feature type="active site" description="Proton acceptor" evidence="4">
    <location>
        <position position="286"/>
    </location>
</feature>
<evidence type="ECO:0000313" key="8">
    <source>
        <dbReference type="Proteomes" id="UP000008782"/>
    </source>
</evidence>